<dbReference type="GO" id="GO:0005737">
    <property type="term" value="C:cytoplasm"/>
    <property type="evidence" value="ECO:0007669"/>
    <property type="project" value="InterPro"/>
</dbReference>
<dbReference type="EMBL" id="FNVQ01000004">
    <property type="protein sequence ID" value="SEG75520.1"/>
    <property type="molecule type" value="Genomic_DNA"/>
</dbReference>
<keyword evidence="4" id="KW-0288">FMN</keyword>
<evidence type="ECO:0000256" key="4">
    <source>
        <dbReference type="ARBA" id="ARBA00022643"/>
    </source>
</evidence>
<evidence type="ECO:0000256" key="5">
    <source>
        <dbReference type="ARBA" id="ARBA00022975"/>
    </source>
</evidence>
<dbReference type="InterPro" id="IPR013785">
    <property type="entry name" value="Aldolase_TIM"/>
</dbReference>
<dbReference type="GO" id="GO:0004152">
    <property type="term" value="F:dihydroorotate dehydrogenase activity"/>
    <property type="evidence" value="ECO:0007669"/>
    <property type="project" value="InterPro"/>
</dbReference>
<dbReference type="AlphaFoldDB" id="A0A1H6CR84"/>
<dbReference type="InterPro" id="IPR005720">
    <property type="entry name" value="Dihydroorotate_DH_cat"/>
</dbReference>
<evidence type="ECO:0000256" key="6">
    <source>
        <dbReference type="ARBA" id="ARBA00023002"/>
    </source>
</evidence>
<dbReference type="GO" id="GO:0044205">
    <property type="term" value="P:'de novo' UMP biosynthetic process"/>
    <property type="evidence" value="ECO:0007669"/>
    <property type="project" value="UniProtKB-UniPathway"/>
</dbReference>
<dbReference type="GO" id="GO:0006207">
    <property type="term" value="P:'de novo' pyrimidine nucleobase biosynthetic process"/>
    <property type="evidence" value="ECO:0007669"/>
    <property type="project" value="TreeGrafter"/>
</dbReference>
<dbReference type="InterPro" id="IPR012135">
    <property type="entry name" value="Dihydroorotate_DH_1_2"/>
</dbReference>
<dbReference type="PANTHER" id="PTHR48109">
    <property type="entry name" value="DIHYDROOROTATE DEHYDROGENASE (QUINONE), MITOCHONDRIAL-RELATED"/>
    <property type="match status" value="1"/>
</dbReference>
<evidence type="ECO:0000256" key="3">
    <source>
        <dbReference type="ARBA" id="ARBA00022630"/>
    </source>
</evidence>
<evidence type="ECO:0000313" key="8">
    <source>
        <dbReference type="EMBL" id="SEG75520.1"/>
    </source>
</evidence>
<feature type="domain" description="Dihydroorotate dehydrogenase catalytic" evidence="7">
    <location>
        <begin position="102"/>
        <end position="298"/>
    </location>
</feature>
<name>A0A1H6CR84_9GAMM</name>
<dbReference type="SUPFAM" id="SSF51395">
    <property type="entry name" value="FMN-linked oxidoreductases"/>
    <property type="match status" value="1"/>
</dbReference>
<comment type="cofactor">
    <cofactor evidence="1">
        <name>FMN</name>
        <dbReference type="ChEBI" id="CHEBI:58210"/>
    </cofactor>
</comment>
<dbReference type="Gene3D" id="3.20.20.70">
    <property type="entry name" value="Aldolase class I"/>
    <property type="match status" value="1"/>
</dbReference>
<dbReference type="RefSeq" id="WP_104004470.1">
    <property type="nucleotide sequence ID" value="NZ_FNVQ01000004.1"/>
</dbReference>
<dbReference type="PIRSF" id="PIRSF000164">
    <property type="entry name" value="DHO_oxidase"/>
    <property type="match status" value="1"/>
</dbReference>
<dbReference type="InterPro" id="IPR050074">
    <property type="entry name" value="DHO_dehydrogenase"/>
</dbReference>
<evidence type="ECO:0000259" key="7">
    <source>
        <dbReference type="Pfam" id="PF01180"/>
    </source>
</evidence>
<accession>A0A1H6CR84</accession>
<dbReference type="UniPathway" id="UPA00070"/>
<keyword evidence="3" id="KW-0285">Flavoprotein</keyword>
<sequence>MTNQSEARRLEARYLGLALKSPLAPSASPLTATFNGARELEDAGAAAIVMHSLFEEECQKDHAMLHQFLYEQELGHSESDGYLPVPDTFRTAEERYLDNLERMKASLEIPVIASLNGVTRKGWAEHARQLAAAGADGLELNVYYIAADAEESSMDVERRYLDIVHSVRASVPDLPLAVKISSQFTSPVHFISQLKQIGVNAVVMFNRFLQPELTLETRKLHPMLELSHADELRERLRWIAIVRAQVAIDIAVTGGVHSASDVIKAQMCGADITQMASVLMQQGPGVIRQMETEILEWMDLNEYDSLLQLKGSVSYRNAADPSGFERANYLETLDSWRP</sequence>
<keyword evidence="5" id="KW-0665">Pyrimidine biosynthesis</keyword>
<dbReference type="OrthoDB" id="9794954at2"/>
<dbReference type="Pfam" id="PF01180">
    <property type="entry name" value="DHO_dh"/>
    <property type="match status" value="1"/>
</dbReference>
<evidence type="ECO:0000256" key="2">
    <source>
        <dbReference type="ARBA" id="ARBA00004725"/>
    </source>
</evidence>
<dbReference type="NCBIfam" id="NF005741">
    <property type="entry name" value="PRK07565.1"/>
    <property type="match status" value="1"/>
</dbReference>
<keyword evidence="9" id="KW-1185">Reference proteome</keyword>
<comment type="pathway">
    <text evidence="2">Pyrimidine metabolism; UMP biosynthesis via de novo pathway.</text>
</comment>
<reference evidence="8 9" key="1">
    <citation type="submission" date="2016-10" db="EMBL/GenBank/DDBJ databases">
        <authorList>
            <person name="de Groot N.N."/>
        </authorList>
    </citation>
    <scope>NUCLEOTIDE SEQUENCE [LARGE SCALE GENOMIC DNA]</scope>
    <source>
        <strain evidence="8 9">DSM 22012</strain>
    </source>
</reference>
<dbReference type="PANTHER" id="PTHR48109:SF3">
    <property type="entry name" value="SLL0744 PROTEIN"/>
    <property type="match status" value="1"/>
</dbReference>
<dbReference type="Proteomes" id="UP000236745">
    <property type="component" value="Unassembled WGS sequence"/>
</dbReference>
<evidence type="ECO:0000313" key="9">
    <source>
        <dbReference type="Proteomes" id="UP000236745"/>
    </source>
</evidence>
<proteinExistence type="predicted"/>
<keyword evidence="6" id="KW-0560">Oxidoreductase</keyword>
<evidence type="ECO:0000256" key="1">
    <source>
        <dbReference type="ARBA" id="ARBA00001917"/>
    </source>
</evidence>
<organism evidence="8 9">
    <name type="scientific">Marinobacterium lutimaris</name>
    <dbReference type="NCBI Taxonomy" id="568106"/>
    <lineage>
        <taxon>Bacteria</taxon>
        <taxon>Pseudomonadati</taxon>
        <taxon>Pseudomonadota</taxon>
        <taxon>Gammaproteobacteria</taxon>
        <taxon>Oceanospirillales</taxon>
        <taxon>Oceanospirillaceae</taxon>
        <taxon>Marinobacterium</taxon>
    </lineage>
</organism>
<gene>
    <name evidence="8" type="ORF">SAMN05444390_10468</name>
</gene>
<protein>
    <submittedName>
        <fullName evidence="8">Dihydroorotate dehydrogenase (Fumarate)</fullName>
    </submittedName>
</protein>